<evidence type="ECO:0000256" key="6">
    <source>
        <dbReference type="ARBA" id="ARBA00023136"/>
    </source>
</evidence>
<evidence type="ECO:0000313" key="11">
    <source>
        <dbReference type="Proteomes" id="UP001597375"/>
    </source>
</evidence>
<accession>A0ABW5D798</accession>
<feature type="transmembrane region" description="Helical" evidence="7">
    <location>
        <begin position="226"/>
        <end position="249"/>
    </location>
</feature>
<dbReference type="PROSITE" id="PS50928">
    <property type="entry name" value="ABC_TM1"/>
    <property type="match status" value="1"/>
</dbReference>
<evidence type="ECO:0000256" key="5">
    <source>
        <dbReference type="ARBA" id="ARBA00022989"/>
    </source>
</evidence>
<keyword evidence="5 7" id="KW-1133">Transmembrane helix</keyword>
<dbReference type="InterPro" id="IPR000515">
    <property type="entry name" value="MetI-like"/>
</dbReference>
<evidence type="ECO:0000256" key="7">
    <source>
        <dbReference type="RuleBase" id="RU363032"/>
    </source>
</evidence>
<feature type="region of interest" description="Disordered" evidence="8">
    <location>
        <begin position="40"/>
        <end position="69"/>
    </location>
</feature>
<comment type="similarity">
    <text evidence="7">Belongs to the binding-protein-dependent transport system permease family.</text>
</comment>
<keyword evidence="2 7" id="KW-0813">Transport</keyword>
<feature type="transmembrane region" description="Helical" evidence="7">
    <location>
        <begin position="373"/>
        <end position="395"/>
    </location>
</feature>
<reference evidence="11" key="1">
    <citation type="journal article" date="2019" name="Int. J. Syst. Evol. Microbiol.">
        <title>The Global Catalogue of Microorganisms (GCM) 10K type strain sequencing project: providing services to taxonomists for standard genome sequencing and annotation.</title>
        <authorList>
            <consortium name="The Broad Institute Genomics Platform"/>
            <consortium name="The Broad Institute Genome Sequencing Center for Infectious Disease"/>
            <person name="Wu L."/>
            <person name="Ma J."/>
        </authorList>
    </citation>
    <scope>NUCLEOTIDE SEQUENCE [LARGE SCALE GENOMIC DNA]</scope>
    <source>
        <strain evidence="11">CGMCC 4.7106</strain>
    </source>
</reference>
<feature type="transmembrane region" description="Helical" evidence="7">
    <location>
        <begin position="261"/>
        <end position="284"/>
    </location>
</feature>
<sequence>MKSYFLRRFLLIPPTLLGITFLVFAITRFVPGGPMDRMLQQAAGSADGGGGKKASNEASGGLSEEQMEELEEQYGLDKSMPVAYLQWLGLAPREVRISKGEFGARGDDAIGGSEADPENTAILVLRGDGRVVRVKKEGDQIVSASYKSSGKDIAADGWKLRYENEEMRQKRFQRRNADGADLPSYPARAVAYRTHFSGLLQGDLGRSNVYNDPVWSMIVERVPVAVYFGLLTAILTYSVCLPLGVLKALKHRTFIDSASSVLIFVGYSIPGFALGAILLVHLGARMNWFPLFGFTSPDFGDMAPWDQVKDLAHHTVLPLLCYLVGSFAMLTMLTKNNLMDQLAADYVRTAVAKGVGFKKAVFGHAFRNSMIPVATSAGALVEIFISGSMLVETVFDIQGFGLLQFQAVIARDVPVIMGTLTIAAFLMLMGNLISDIIVAMVDPRIKFK</sequence>
<feature type="domain" description="ABC transmembrane type-1" evidence="9">
    <location>
        <begin position="222"/>
        <end position="438"/>
    </location>
</feature>
<keyword evidence="4 7" id="KW-0812">Transmembrane</keyword>
<dbReference type="Proteomes" id="UP001597375">
    <property type="component" value="Unassembled WGS sequence"/>
</dbReference>
<keyword evidence="6 7" id="KW-0472">Membrane</keyword>
<evidence type="ECO:0000256" key="3">
    <source>
        <dbReference type="ARBA" id="ARBA00022475"/>
    </source>
</evidence>
<feature type="transmembrane region" description="Helical" evidence="7">
    <location>
        <begin position="311"/>
        <end position="333"/>
    </location>
</feature>
<organism evidence="10 11">
    <name type="scientific">Luteolibacter algae</name>
    <dbReference type="NCBI Taxonomy" id="454151"/>
    <lineage>
        <taxon>Bacteria</taxon>
        <taxon>Pseudomonadati</taxon>
        <taxon>Verrucomicrobiota</taxon>
        <taxon>Verrucomicrobiia</taxon>
        <taxon>Verrucomicrobiales</taxon>
        <taxon>Verrucomicrobiaceae</taxon>
        <taxon>Luteolibacter</taxon>
    </lineage>
</organism>
<gene>
    <name evidence="10" type="ORF">ACFSSA_08085</name>
</gene>
<dbReference type="RefSeq" id="WP_386819923.1">
    <property type="nucleotide sequence ID" value="NZ_JBHUIT010000010.1"/>
</dbReference>
<comment type="subcellular location">
    <subcellularLocation>
        <location evidence="1 7">Cell membrane</location>
        <topology evidence="1 7">Multi-pass membrane protein</topology>
    </subcellularLocation>
</comment>
<dbReference type="EMBL" id="JBHUIT010000010">
    <property type="protein sequence ID" value="MFD2256631.1"/>
    <property type="molecule type" value="Genomic_DNA"/>
</dbReference>
<dbReference type="InterPro" id="IPR035906">
    <property type="entry name" value="MetI-like_sf"/>
</dbReference>
<evidence type="ECO:0000256" key="8">
    <source>
        <dbReference type="SAM" id="MobiDB-lite"/>
    </source>
</evidence>
<dbReference type="Pfam" id="PF00528">
    <property type="entry name" value="BPD_transp_1"/>
    <property type="match status" value="1"/>
</dbReference>
<evidence type="ECO:0000259" key="9">
    <source>
        <dbReference type="PROSITE" id="PS50928"/>
    </source>
</evidence>
<evidence type="ECO:0000256" key="4">
    <source>
        <dbReference type="ARBA" id="ARBA00022692"/>
    </source>
</evidence>
<evidence type="ECO:0000256" key="2">
    <source>
        <dbReference type="ARBA" id="ARBA00022448"/>
    </source>
</evidence>
<dbReference type="PANTHER" id="PTHR30465:SF66">
    <property type="entry name" value="INNER MEMBRANE ABC TRANSPORTER PERMEASE PROTEIN YEJB"/>
    <property type="match status" value="1"/>
</dbReference>
<dbReference type="PANTHER" id="PTHR30465">
    <property type="entry name" value="INNER MEMBRANE ABC TRANSPORTER"/>
    <property type="match status" value="1"/>
</dbReference>
<evidence type="ECO:0000256" key="1">
    <source>
        <dbReference type="ARBA" id="ARBA00004651"/>
    </source>
</evidence>
<keyword evidence="3" id="KW-1003">Cell membrane</keyword>
<proteinExistence type="inferred from homology"/>
<evidence type="ECO:0000313" key="10">
    <source>
        <dbReference type="EMBL" id="MFD2256631.1"/>
    </source>
</evidence>
<dbReference type="CDD" id="cd06261">
    <property type="entry name" value="TM_PBP2"/>
    <property type="match status" value="1"/>
</dbReference>
<comment type="caution">
    <text evidence="10">The sequence shown here is derived from an EMBL/GenBank/DDBJ whole genome shotgun (WGS) entry which is preliminary data.</text>
</comment>
<keyword evidence="11" id="KW-1185">Reference proteome</keyword>
<dbReference type="Gene3D" id="1.10.3720.10">
    <property type="entry name" value="MetI-like"/>
    <property type="match status" value="1"/>
</dbReference>
<name>A0ABW5D798_9BACT</name>
<feature type="transmembrane region" description="Helical" evidence="7">
    <location>
        <begin position="415"/>
        <end position="441"/>
    </location>
</feature>
<protein>
    <submittedName>
        <fullName evidence="10">ABC transporter permease subunit</fullName>
    </submittedName>
</protein>
<dbReference type="SUPFAM" id="SSF161098">
    <property type="entry name" value="MetI-like"/>
    <property type="match status" value="1"/>
</dbReference>